<dbReference type="KEGG" id="ehx:EMIHUDRAFT_456216"/>
<protein>
    <recommendedName>
        <fullName evidence="1">J domain-containing protein</fullName>
    </recommendedName>
</protein>
<evidence type="ECO:0000313" key="3">
    <source>
        <dbReference type="Proteomes" id="UP000013827"/>
    </source>
</evidence>
<dbReference type="GO" id="GO:0044183">
    <property type="term" value="F:protein folding chaperone"/>
    <property type="evidence" value="ECO:0007669"/>
    <property type="project" value="TreeGrafter"/>
</dbReference>
<accession>A0A0D3K7Q0</accession>
<dbReference type="InterPro" id="IPR001623">
    <property type="entry name" value="DnaJ_domain"/>
</dbReference>
<sequence>MLRRRSSLTLSRQLSTSAHDAARRLLGVAADASPEDLKAAYRAKALAHHPDRHLGEERARAERRFKEVGEAYVRLSGATRRRAEDLSPAEAEELFIEILRAGGDAAWQLPEGTGSLGQSSHPCLGQYQSALLESGGVAIWGAETRALYRACLRALRGADEGTAAAVRQHARANIAQHAGAGGDGAVGSGRLLVGGRHDLEELCRCLGSALGEETRGEG</sequence>
<organism evidence="2 3">
    <name type="scientific">Emiliania huxleyi (strain CCMP1516)</name>
    <dbReference type="NCBI Taxonomy" id="280463"/>
    <lineage>
        <taxon>Eukaryota</taxon>
        <taxon>Haptista</taxon>
        <taxon>Haptophyta</taxon>
        <taxon>Prymnesiophyceae</taxon>
        <taxon>Isochrysidales</taxon>
        <taxon>Noelaerhabdaceae</taxon>
        <taxon>Emiliania</taxon>
    </lineage>
</organism>
<dbReference type="Gene3D" id="1.10.287.110">
    <property type="entry name" value="DnaJ domain"/>
    <property type="match status" value="1"/>
</dbReference>
<dbReference type="GO" id="GO:0005737">
    <property type="term" value="C:cytoplasm"/>
    <property type="evidence" value="ECO:0007669"/>
    <property type="project" value="TreeGrafter"/>
</dbReference>
<dbReference type="RefSeq" id="XP_005784214.1">
    <property type="nucleotide sequence ID" value="XM_005784157.1"/>
</dbReference>
<dbReference type="AlphaFoldDB" id="A0A0D3K7Q0"/>
<dbReference type="GO" id="GO:0051087">
    <property type="term" value="F:protein-folding chaperone binding"/>
    <property type="evidence" value="ECO:0007669"/>
    <property type="project" value="TreeGrafter"/>
</dbReference>
<keyword evidence="3" id="KW-1185">Reference proteome</keyword>
<dbReference type="PRINTS" id="PR00625">
    <property type="entry name" value="JDOMAIN"/>
</dbReference>
<dbReference type="CDD" id="cd06257">
    <property type="entry name" value="DnaJ"/>
    <property type="match status" value="1"/>
</dbReference>
<dbReference type="EnsemblProtists" id="EOD31785">
    <property type="protein sequence ID" value="EOD31785"/>
    <property type="gene ID" value="EMIHUDRAFT_456216"/>
</dbReference>
<dbReference type="Pfam" id="PF00226">
    <property type="entry name" value="DnaJ"/>
    <property type="match status" value="1"/>
</dbReference>
<dbReference type="SMART" id="SM00271">
    <property type="entry name" value="DnaJ"/>
    <property type="match status" value="1"/>
</dbReference>
<dbReference type="eggNOG" id="KOG0550">
    <property type="taxonomic scope" value="Eukaryota"/>
</dbReference>
<reference evidence="2" key="2">
    <citation type="submission" date="2024-10" db="UniProtKB">
        <authorList>
            <consortium name="EnsemblProtists"/>
        </authorList>
    </citation>
    <scope>IDENTIFICATION</scope>
</reference>
<dbReference type="InterPro" id="IPR036869">
    <property type="entry name" value="J_dom_sf"/>
</dbReference>
<dbReference type="Proteomes" id="UP000013827">
    <property type="component" value="Unassembled WGS sequence"/>
</dbReference>
<dbReference type="SUPFAM" id="SSF46565">
    <property type="entry name" value="Chaperone J-domain"/>
    <property type="match status" value="1"/>
</dbReference>
<dbReference type="STRING" id="2903.R1EYT8"/>
<dbReference type="PaxDb" id="2903-EOD31785"/>
<feature type="domain" description="J" evidence="1">
    <location>
        <begin position="21"/>
        <end position="88"/>
    </location>
</feature>
<evidence type="ECO:0000259" key="1">
    <source>
        <dbReference type="PROSITE" id="PS50076"/>
    </source>
</evidence>
<dbReference type="HOGENOM" id="CLU_1268959_0_0_1"/>
<dbReference type="PANTHER" id="PTHR43948:SF10">
    <property type="entry name" value="MRJ, ISOFORM E"/>
    <property type="match status" value="1"/>
</dbReference>
<evidence type="ECO:0000313" key="2">
    <source>
        <dbReference type="EnsemblProtists" id="EOD31785"/>
    </source>
</evidence>
<dbReference type="PROSITE" id="PS50076">
    <property type="entry name" value="DNAJ_2"/>
    <property type="match status" value="1"/>
</dbReference>
<dbReference type="GeneID" id="17277059"/>
<dbReference type="GO" id="GO:0051082">
    <property type="term" value="F:unfolded protein binding"/>
    <property type="evidence" value="ECO:0007669"/>
    <property type="project" value="TreeGrafter"/>
</dbReference>
<name>A0A0D3K7Q0_EMIH1</name>
<dbReference type="PANTHER" id="PTHR43948">
    <property type="entry name" value="DNAJ HOMOLOG SUBFAMILY B"/>
    <property type="match status" value="1"/>
</dbReference>
<reference evidence="3" key="1">
    <citation type="journal article" date="2013" name="Nature">
        <title>Pan genome of the phytoplankton Emiliania underpins its global distribution.</title>
        <authorList>
            <person name="Read B.A."/>
            <person name="Kegel J."/>
            <person name="Klute M.J."/>
            <person name="Kuo A."/>
            <person name="Lefebvre S.C."/>
            <person name="Maumus F."/>
            <person name="Mayer C."/>
            <person name="Miller J."/>
            <person name="Monier A."/>
            <person name="Salamov A."/>
            <person name="Young J."/>
            <person name="Aguilar M."/>
            <person name="Claverie J.M."/>
            <person name="Frickenhaus S."/>
            <person name="Gonzalez K."/>
            <person name="Herman E.K."/>
            <person name="Lin Y.C."/>
            <person name="Napier J."/>
            <person name="Ogata H."/>
            <person name="Sarno A.F."/>
            <person name="Shmutz J."/>
            <person name="Schroeder D."/>
            <person name="de Vargas C."/>
            <person name="Verret F."/>
            <person name="von Dassow P."/>
            <person name="Valentin K."/>
            <person name="Van de Peer Y."/>
            <person name="Wheeler G."/>
            <person name="Dacks J.B."/>
            <person name="Delwiche C.F."/>
            <person name="Dyhrman S.T."/>
            <person name="Glockner G."/>
            <person name="John U."/>
            <person name="Richards T."/>
            <person name="Worden A.Z."/>
            <person name="Zhang X."/>
            <person name="Grigoriev I.V."/>
            <person name="Allen A.E."/>
            <person name="Bidle K."/>
            <person name="Borodovsky M."/>
            <person name="Bowler C."/>
            <person name="Brownlee C."/>
            <person name="Cock J.M."/>
            <person name="Elias M."/>
            <person name="Gladyshev V.N."/>
            <person name="Groth M."/>
            <person name="Guda C."/>
            <person name="Hadaegh A."/>
            <person name="Iglesias-Rodriguez M.D."/>
            <person name="Jenkins J."/>
            <person name="Jones B.M."/>
            <person name="Lawson T."/>
            <person name="Leese F."/>
            <person name="Lindquist E."/>
            <person name="Lobanov A."/>
            <person name="Lomsadze A."/>
            <person name="Malik S.B."/>
            <person name="Marsh M.E."/>
            <person name="Mackinder L."/>
            <person name="Mock T."/>
            <person name="Mueller-Roeber B."/>
            <person name="Pagarete A."/>
            <person name="Parker M."/>
            <person name="Probert I."/>
            <person name="Quesneville H."/>
            <person name="Raines C."/>
            <person name="Rensing S.A."/>
            <person name="Riano-Pachon D.M."/>
            <person name="Richier S."/>
            <person name="Rokitta S."/>
            <person name="Shiraiwa Y."/>
            <person name="Soanes D.M."/>
            <person name="van der Giezen M."/>
            <person name="Wahlund T.M."/>
            <person name="Williams B."/>
            <person name="Wilson W."/>
            <person name="Wolfe G."/>
            <person name="Wurch L.L."/>
        </authorList>
    </citation>
    <scope>NUCLEOTIDE SEQUENCE</scope>
</reference>
<proteinExistence type="predicted"/>